<dbReference type="STRING" id="318586.Pden_2053"/>
<dbReference type="OrthoDB" id="7778874at2"/>
<name>A1B3Q1_PARDP</name>
<dbReference type="RefSeq" id="WP_011748341.1">
    <property type="nucleotide sequence ID" value="NC_008686.1"/>
</dbReference>
<dbReference type="GeneID" id="93450455"/>
<keyword evidence="2" id="KW-1185">Reference proteome</keyword>
<dbReference type="KEGG" id="pde:Pden_2053"/>
<accession>A1B3Q1</accession>
<dbReference type="AlphaFoldDB" id="A1B3Q1"/>
<dbReference type="EnsemblBacteria" id="ABL70145">
    <property type="protein sequence ID" value="ABL70145"/>
    <property type="gene ID" value="Pden_2053"/>
</dbReference>
<proteinExistence type="predicted"/>
<dbReference type="HOGENOM" id="CLU_2718654_0_0_5"/>
<evidence type="ECO:0000313" key="2">
    <source>
        <dbReference type="Proteomes" id="UP000000361"/>
    </source>
</evidence>
<dbReference type="eggNOG" id="ENOG503149P">
    <property type="taxonomic scope" value="Bacteria"/>
</dbReference>
<reference evidence="2" key="1">
    <citation type="submission" date="2006-12" db="EMBL/GenBank/DDBJ databases">
        <title>Complete sequence of chromosome 1 of Paracoccus denitrificans PD1222.</title>
        <authorList>
            <person name="Copeland A."/>
            <person name="Lucas S."/>
            <person name="Lapidus A."/>
            <person name="Barry K."/>
            <person name="Detter J.C."/>
            <person name="Glavina del Rio T."/>
            <person name="Hammon N."/>
            <person name="Israni S."/>
            <person name="Dalin E."/>
            <person name="Tice H."/>
            <person name="Pitluck S."/>
            <person name="Munk A.C."/>
            <person name="Brettin T."/>
            <person name="Bruce D."/>
            <person name="Han C."/>
            <person name="Tapia R."/>
            <person name="Gilna P."/>
            <person name="Schmutz J."/>
            <person name="Larimer F."/>
            <person name="Land M."/>
            <person name="Hauser L."/>
            <person name="Kyrpides N."/>
            <person name="Lykidis A."/>
            <person name="Spiro S."/>
            <person name="Richardson D.J."/>
            <person name="Moir J.W.B."/>
            <person name="Ferguson S.J."/>
            <person name="van Spanning R.J.M."/>
            <person name="Richardson P."/>
        </authorList>
    </citation>
    <scope>NUCLEOTIDE SEQUENCE [LARGE SCALE GENOMIC DNA]</scope>
    <source>
        <strain evidence="2">Pd 1222</strain>
    </source>
</reference>
<dbReference type="Proteomes" id="UP000000361">
    <property type="component" value="Chromosome 1"/>
</dbReference>
<gene>
    <name evidence="1" type="ordered locus">Pden_2053</name>
</gene>
<evidence type="ECO:0000313" key="1">
    <source>
        <dbReference type="EMBL" id="ABL70145.1"/>
    </source>
</evidence>
<protein>
    <submittedName>
        <fullName evidence="1">Uncharacterized protein</fullName>
    </submittedName>
</protein>
<sequence length="72" mass="8188">MPELRTEDAEQIEAAARVVLGLLRLQALKPGTIPAEELPDMLLVAAEERHRQGDFGAERMLCDWADMLRDWE</sequence>
<dbReference type="EMBL" id="CP000489">
    <property type="protein sequence ID" value="ABL70145.1"/>
    <property type="molecule type" value="Genomic_DNA"/>
</dbReference>
<organism evidence="1 2">
    <name type="scientific">Paracoccus denitrificans (strain Pd 1222)</name>
    <dbReference type="NCBI Taxonomy" id="318586"/>
    <lineage>
        <taxon>Bacteria</taxon>
        <taxon>Pseudomonadati</taxon>
        <taxon>Pseudomonadota</taxon>
        <taxon>Alphaproteobacteria</taxon>
        <taxon>Rhodobacterales</taxon>
        <taxon>Paracoccaceae</taxon>
        <taxon>Paracoccus</taxon>
    </lineage>
</organism>